<dbReference type="Proteomes" id="UP000050865">
    <property type="component" value="Unassembled WGS sequence"/>
</dbReference>
<dbReference type="InterPro" id="IPR002763">
    <property type="entry name" value="DUF72"/>
</dbReference>
<dbReference type="Gene3D" id="3.20.20.410">
    <property type="entry name" value="Protein of unknown function UPF0759"/>
    <property type="match status" value="1"/>
</dbReference>
<dbReference type="SUPFAM" id="SSF117396">
    <property type="entry name" value="TM1631-like"/>
    <property type="match status" value="1"/>
</dbReference>
<gene>
    <name evidence="1" type="ORF">FC75_GL002051</name>
</gene>
<evidence type="ECO:0000313" key="1">
    <source>
        <dbReference type="EMBL" id="KRN25916.1"/>
    </source>
</evidence>
<accession>A0A0R2FMA4</accession>
<comment type="caution">
    <text evidence="1">The sequence shown here is derived from an EMBL/GenBank/DDBJ whole genome shotgun (WGS) entry which is preliminary data.</text>
</comment>
<sequence length="275" mass="30422">MISVGLTAVADHPDLASGRVSSLADLSTAFPVVELDTTYYHVPSEQVVHRWLSQVPATFRFVVKATAAMSGHKVDAPRDAGAEFMALKRALAPMQASGQLAAVLFQLPPYFGVSPTNIRVLHRIRQLYPDLPVAVEFRNAGWYLPEYQAETLLLLRELNFVHVVVDEPQTPAGSVPLVAEPTNPVLTIMRLHGRNVAGWQRGGAQWRSERTNYRYSQEELQALGAVAQQLADRSKQVIVIFNNNGHHDASANAQQFIQLLGLHYQGLGPRQLDLF</sequence>
<keyword evidence="2" id="KW-1185">Reference proteome</keyword>
<name>A0A0R2FMA4_9LACO</name>
<dbReference type="OrthoDB" id="9780310at2"/>
<dbReference type="Pfam" id="PF01904">
    <property type="entry name" value="DUF72"/>
    <property type="match status" value="1"/>
</dbReference>
<evidence type="ECO:0008006" key="3">
    <source>
        <dbReference type="Google" id="ProtNLM"/>
    </source>
</evidence>
<protein>
    <recommendedName>
        <fullName evidence="3">Uracil-xanthine permease</fullName>
    </recommendedName>
</protein>
<dbReference type="AlphaFoldDB" id="A0A0R2FMA4"/>
<dbReference type="PATRIC" id="fig|1423730.4.peg.2133"/>
<proteinExistence type="predicted"/>
<evidence type="ECO:0000313" key="2">
    <source>
        <dbReference type="Proteomes" id="UP000050865"/>
    </source>
</evidence>
<dbReference type="PANTHER" id="PTHR30348:SF13">
    <property type="entry name" value="UPF0759 PROTEIN YUNF"/>
    <property type="match status" value="1"/>
</dbReference>
<dbReference type="EMBL" id="AYZJ01000002">
    <property type="protein sequence ID" value="KRN25916.1"/>
    <property type="molecule type" value="Genomic_DNA"/>
</dbReference>
<dbReference type="RefSeq" id="WP_054661892.1">
    <property type="nucleotide sequence ID" value="NZ_AYZJ01000002.1"/>
</dbReference>
<dbReference type="STRING" id="1423730.FC75_GL002051"/>
<reference evidence="1 2" key="1">
    <citation type="journal article" date="2015" name="Genome Announc.">
        <title>Expanding the biotechnology potential of lactobacilli through comparative genomics of 213 strains and associated genera.</title>
        <authorList>
            <person name="Sun Z."/>
            <person name="Harris H.M."/>
            <person name="McCann A."/>
            <person name="Guo C."/>
            <person name="Argimon S."/>
            <person name="Zhang W."/>
            <person name="Yang X."/>
            <person name="Jeffery I.B."/>
            <person name="Cooney J.C."/>
            <person name="Kagawa T.F."/>
            <person name="Liu W."/>
            <person name="Song Y."/>
            <person name="Salvetti E."/>
            <person name="Wrobel A."/>
            <person name="Rasinkangas P."/>
            <person name="Parkhill J."/>
            <person name="Rea M.C."/>
            <person name="O'Sullivan O."/>
            <person name="Ritari J."/>
            <person name="Douillard F.P."/>
            <person name="Paul Ross R."/>
            <person name="Yang R."/>
            <person name="Briner A.E."/>
            <person name="Felis G.E."/>
            <person name="de Vos W.M."/>
            <person name="Barrangou R."/>
            <person name="Klaenhammer T.R."/>
            <person name="Caufield P.W."/>
            <person name="Cui Y."/>
            <person name="Zhang H."/>
            <person name="O'Toole P.W."/>
        </authorList>
    </citation>
    <scope>NUCLEOTIDE SEQUENCE [LARGE SCALE GENOMIC DNA]</scope>
    <source>
        <strain evidence="1 2">DSM 22697</strain>
    </source>
</reference>
<dbReference type="PANTHER" id="PTHR30348">
    <property type="entry name" value="UNCHARACTERIZED PROTEIN YECE"/>
    <property type="match status" value="1"/>
</dbReference>
<dbReference type="InterPro" id="IPR036520">
    <property type="entry name" value="UPF0759_sf"/>
</dbReference>
<organism evidence="1 2">
    <name type="scientific">Lacticaseibacillus camelliae DSM 22697 = JCM 13995</name>
    <dbReference type="NCBI Taxonomy" id="1423730"/>
    <lineage>
        <taxon>Bacteria</taxon>
        <taxon>Bacillati</taxon>
        <taxon>Bacillota</taxon>
        <taxon>Bacilli</taxon>
        <taxon>Lactobacillales</taxon>
        <taxon>Lactobacillaceae</taxon>
        <taxon>Lacticaseibacillus</taxon>
    </lineage>
</organism>